<dbReference type="FunFam" id="3.30.428.10:FF:000001">
    <property type="entry name" value="Galactose-1-phosphate uridylyltransferase"/>
    <property type="match status" value="1"/>
</dbReference>
<dbReference type="NCBIfam" id="TIGR00209">
    <property type="entry name" value="galT_1"/>
    <property type="match status" value="1"/>
</dbReference>
<dbReference type="PIRSF" id="PIRSF000808">
    <property type="entry name" value="GalT"/>
    <property type="match status" value="1"/>
</dbReference>
<dbReference type="PROSITE" id="PS00117">
    <property type="entry name" value="GAL_P_UDP_TRANSF_I"/>
    <property type="match status" value="1"/>
</dbReference>
<dbReference type="EC" id="2.7.7.12" evidence="13"/>
<dbReference type="InterPro" id="IPR005849">
    <property type="entry name" value="GalP_Utransf_N"/>
</dbReference>
<dbReference type="GO" id="GO:0005737">
    <property type="term" value="C:cytoplasm"/>
    <property type="evidence" value="ECO:0007669"/>
    <property type="project" value="TreeGrafter"/>
</dbReference>
<feature type="binding site" evidence="12">
    <location>
        <begin position="314"/>
        <end position="315"/>
    </location>
    <ligand>
        <name>UDP-alpha-D-glucose</name>
        <dbReference type="ChEBI" id="CHEBI:58885"/>
        <note>ligand shared between dimeric partners</note>
    </ligand>
</feature>
<protein>
    <recommendedName>
        <fullName evidence="13">Galactose-1-phosphate uridylyltransferase</fullName>
        <ecNumber evidence="13">2.7.7.12</ecNumber>
    </recommendedName>
</protein>
<dbReference type="GO" id="GO:0008270">
    <property type="term" value="F:zinc ion binding"/>
    <property type="evidence" value="ECO:0007669"/>
    <property type="project" value="InterPro"/>
</dbReference>
<evidence type="ECO:0000256" key="10">
    <source>
        <dbReference type="ARBA" id="ARBA00023277"/>
    </source>
</evidence>
<feature type="binding site" evidence="12">
    <location>
        <begin position="319"/>
        <end position="320"/>
    </location>
    <ligand>
        <name>UDP-alpha-D-glucose</name>
        <dbReference type="ChEBI" id="CHEBI:58885"/>
        <note>ligand shared between dimeric partners</note>
    </ligand>
</feature>
<dbReference type="InterPro" id="IPR019779">
    <property type="entry name" value="GalP_UDPtransf1_His-AS"/>
</dbReference>
<feature type="binding site" description="in other chain" evidence="12">
    <location>
        <position position="326"/>
    </location>
    <ligand>
        <name>UDP-alpha-D-glucose</name>
        <dbReference type="ChEBI" id="CHEBI:58885"/>
        <note>ligand shared between dimeric partners</note>
    </ligand>
</feature>
<feature type="active site" description="Tele-UMP-histidine intermediate" evidence="11">
    <location>
        <position position="167"/>
    </location>
</feature>
<dbReference type="GO" id="GO:0033499">
    <property type="term" value="P:galactose catabolic process via UDP-galactose, Leloir pathway"/>
    <property type="evidence" value="ECO:0007669"/>
    <property type="project" value="TreeGrafter"/>
</dbReference>
<gene>
    <name evidence="16" type="ORF">HNY73_021515</name>
</gene>
<evidence type="ECO:0000256" key="3">
    <source>
        <dbReference type="ARBA" id="ARBA00004947"/>
    </source>
</evidence>
<comment type="similarity">
    <text evidence="4 13">Belongs to the galactose-1-phosphate uridylyltransferase type 1 family.</text>
</comment>
<sequence>MDLKFNSEDHQHIRYNPLNDRWLLVAPHRAKRPWLGQVEKIQEAEIPPHDLNNPLCPGAKRANGMMNPYYDGTYVFTNDFPALTEDVPSPGKSSHPLFKVEAAKGTCRVMCFHPKSNITLPLMTVEEIIKVIEAWIKEHLDLGAKYKWVQIFENKGEIMGCSNPHPHCQIWASSFLPDEPRIEDKQQYEYFMKNSSVLLLDYISEELKRKKRIVLENENWIVLVPYWAVWPFETMLLPKRHILRLSDLTEEEKQSLAAIMKKLLTKYDNLFKTSFPYSMGWHGAPTGPDVKDYSYWQLHASYYPPLLRSATIKKFLVAYEMLCQSQRDLTPEQAAERLRNLSEKHYKFNGEEENSSS</sequence>
<dbReference type="PANTHER" id="PTHR11943:SF1">
    <property type="entry name" value="GALACTOSE-1-PHOSPHATE URIDYLYLTRANSFERASE"/>
    <property type="match status" value="1"/>
</dbReference>
<dbReference type="Proteomes" id="UP000807504">
    <property type="component" value="Unassembled WGS sequence"/>
</dbReference>
<evidence type="ECO:0000313" key="17">
    <source>
        <dbReference type="Proteomes" id="UP000807504"/>
    </source>
</evidence>
<evidence type="ECO:0000259" key="15">
    <source>
        <dbReference type="Pfam" id="PF02744"/>
    </source>
</evidence>
<proteinExistence type="inferred from homology"/>
<dbReference type="OrthoDB" id="418412at2759"/>
<keyword evidence="6 13" id="KW-0548">Nucleotidyltransferase</keyword>
<dbReference type="Gene3D" id="3.30.428.10">
    <property type="entry name" value="HIT-like"/>
    <property type="match status" value="2"/>
</dbReference>
<evidence type="ECO:0000256" key="5">
    <source>
        <dbReference type="ARBA" id="ARBA00022679"/>
    </source>
</evidence>
<evidence type="ECO:0000256" key="4">
    <source>
        <dbReference type="ARBA" id="ARBA00010951"/>
    </source>
</evidence>
<evidence type="ECO:0000259" key="14">
    <source>
        <dbReference type="Pfam" id="PF01087"/>
    </source>
</evidence>
<dbReference type="EMBL" id="JABXBU010002231">
    <property type="protein sequence ID" value="KAF8763320.1"/>
    <property type="molecule type" value="Genomic_DNA"/>
</dbReference>
<reference evidence="16" key="1">
    <citation type="journal article" date="2020" name="bioRxiv">
        <title>Chromosome-level reference genome of the European wasp spider Argiope bruennichi: a resource for studies on range expansion and evolutionary adaptation.</title>
        <authorList>
            <person name="Sheffer M.M."/>
            <person name="Hoppe A."/>
            <person name="Krehenwinkel H."/>
            <person name="Uhl G."/>
            <person name="Kuss A.W."/>
            <person name="Jensen L."/>
            <person name="Jensen C."/>
            <person name="Gillespie R.G."/>
            <person name="Hoff K.J."/>
            <person name="Prost S."/>
        </authorList>
    </citation>
    <scope>NUCLEOTIDE SEQUENCE</scope>
</reference>
<evidence type="ECO:0000256" key="11">
    <source>
        <dbReference type="PIRSR" id="PIRSR000808-1"/>
    </source>
</evidence>
<evidence type="ECO:0000256" key="9">
    <source>
        <dbReference type="ARBA" id="ARBA00023144"/>
    </source>
</evidence>
<dbReference type="InterPro" id="IPR036265">
    <property type="entry name" value="HIT-like_sf"/>
</dbReference>
<evidence type="ECO:0000256" key="13">
    <source>
        <dbReference type="RuleBase" id="RU000506"/>
    </source>
</evidence>
<evidence type="ECO:0000256" key="12">
    <source>
        <dbReference type="PIRSR" id="PIRSR000808-2"/>
    </source>
</evidence>
<feature type="binding site" description="in other chain" evidence="12">
    <location>
        <position position="62"/>
    </location>
    <ligand>
        <name>UDP-alpha-D-glucose</name>
        <dbReference type="ChEBI" id="CHEBI:58885"/>
        <note>ligand shared between dimeric partners</note>
    </ligand>
</feature>
<comment type="cofactor">
    <cofactor evidence="2">
        <name>Zn(2+)</name>
        <dbReference type="ChEBI" id="CHEBI:29105"/>
    </cofactor>
</comment>
<reference evidence="16" key="2">
    <citation type="submission" date="2020-06" db="EMBL/GenBank/DDBJ databases">
        <authorList>
            <person name="Sheffer M."/>
        </authorList>
    </citation>
    <scope>NUCLEOTIDE SEQUENCE</scope>
</reference>
<dbReference type="InterPro" id="IPR005850">
    <property type="entry name" value="GalP_Utransf_C"/>
</dbReference>
<feature type="binding site" description="in other chain" evidence="12">
    <location>
        <begin position="78"/>
        <end position="79"/>
    </location>
    <ligand>
        <name>UDP-alpha-D-glucose</name>
        <dbReference type="ChEBI" id="CHEBI:58885"/>
        <note>ligand shared between dimeric partners</note>
    </ligand>
</feature>
<dbReference type="GO" id="GO:0008108">
    <property type="term" value="F:UDP-glucose:hexose-1-phosphate uridylyltransferase activity"/>
    <property type="evidence" value="ECO:0007669"/>
    <property type="project" value="UniProtKB-EC"/>
</dbReference>
<keyword evidence="7 13" id="KW-0479">Metal-binding</keyword>
<keyword evidence="8" id="KW-0862">Zinc</keyword>
<evidence type="ECO:0000256" key="8">
    <source>
        <dbReference type="ARBA" id="ARBA00022833"/>
    </source>
</evidence>
<dbReference type="CDD" id="cd00608">
    <property type="entry name" value="GalT"/>
    <property type="match status" value="1"/>
</dbReference>
<feature type="binding site" description="in other chain" evidence="12">
    <location>
        <begin position="160"/>
        <end position="162"/>
    </location>
    <ligand>
        <name>UDP-alpha-D-glucose</name>
        <dbReference type="ChEBI" id="CHEBI:58885"/>
        <note>ligand shared between dimeric partners</note>
    </ligand>
</feature>
<dbReference type="InterPro" id="IPR001937">
    <property type="entry name" value="GalP_UDPtransf1"/>
</dbReference>
<feature type="binding site" description="in other chain" evidence="12">
    <location>
        <position position="169"/>
    </location>
    <ligand>
        <name>UDP-alpha-D-glucose</name>
        <dbReference type="ChEBI" id="CHEBI:58885"/>
        <note>ligand shared between dimeric partners</note>
    </ligand>
</feature>
<feature type="domain" description="Galactose-1-phosphate uridyl transferase N-terminal" evidence="14">
    <location>
        <begin position="5"/>
        <end position="177"/>
    </location>
</feature>
<dbReference type="FunFam" id="3.30.428.10:FF:000002">
    <property type="entry name" value="Galactose-1-phosphate uridylyltransferase"/>
    <property type="match status" value="1"/>
</dbReference>
<name>A0A8T0E1H2_ARGBR</name>
<dbReference type="AlphaFoldDB" id="A0A8T0E1H2"/>
<comment type="catalytic activity">
    <reaction evidence="1 13">
        <text>alpha-D-galactose 1-phosphate + UDP-alpha-D-glucose = alpha-D-glucose 1-phosphate + UDP-alpha-D-galactose</text>
        <dbReference type="Rhea" id="RHEA:13989"/>
        <dbReference type="ChEBI" id="CHEBI:58336"/>
        <dbReference type="ChEBI" id="CHEBI:58601"/>
        <dbReference type="ChEBI" id="CHEBI:58885"/>
        <dbReference type="ChEBI" id="CHEBI:66914"/>
        <dbReference type="EC" id="2.7.7.12"/>
    </reaction>
</comment>
<evidence type="ECO:0000313" key="16">
    <source>
        <dbReference type="EMBL" id="KAF8763320.1"/>
    </source>
</evidence>
<dbReference type="Pfam" id="PF02744">
    <property type="entry name" value="GalP_UDP_tr_C"/>
    <property type="match status" value="1"/>
</dbReference>
<dbReference type="PANTHER" id="PTHR11943">
    <property type="entry name" value="GALACTOSE-1-PHOSPHATE URIDYLYLTRANSFERASE"/>
    <property type="match status" value="1"/>
</dbReference>
<dbReference type="NCBIfam" id="NF008724">
    <property type="entry name" value="PRK11720.1"/>
    <property type="match status" value="1"/>
</dbReference>
<keyword evidence="5 13" id="KW-0808">Transferase</keyword>
<feature type="binding site" description="in other chain" evidence="12">
    <location>
        <position position="154"/>
    </location>
    <ligand>
        <name>UDP-alpha-D-glucose</name>
        <dbReference type="ChEBI" id="CHEBI:58885"/>
        <note>ligand shared between dimeric partners</note>
    </ligand>
</feature>
<keyword evidence="10 13" id="KW-0119">Carbohydrate metabolism</keyword>
<evidence type="ECO:0000256" key="6">
    <source>
        <dbReference type="ARBA" id="ARBA00022695"/>
    </source>
</evidence>
<evidence type="ECO:0000256" key="2">
    <source>
        <dbReference type="ARBA" id="ARBA00001947"/>
    </source>
</evidence>
<accession>A0A8T0E1H2</accession>
<comment type="pathway">
    <text evidence="3 13">Carbohydrate metabolism; galactose metabolism.</text>
</comment>
<feature type="binding site" evidence="12">
    <location>
        <begin position="29"/>
        <end position="32"/>
    </location>
    <ligand>
        <name>UDP-alpha-D-glucose</name>
        <dbReference type="ChEBI" id="CHEBI:58885"/>
        <note>ligand shared between dimeric partners</note>
    </ligand>
</feature>
<organism evidence="16 17">
    <name type="scientific">Argiope bruennichi</name>
    <name type="common">Wasp spider</name>
    <name type="synonym">Aranea bruennichi</name>
    <dbReference type="NCBI Taxonomy" id="94029"/>
    <lineage>
        <taxon>Eukaryota</taxon>
        <taxon>Metazoa</taxon>
        <taxon>Ecdysozoa</taxon>
        <taxon>Arthropoda</taxon>
        <taxon>Chelicerata</taxon>
        <taxon>Arachnida</taxon>
        <taxon>Araneae</taxon>
        <taxon>Araneomorphae</taxon>
        <taxon>Entelegynae</taxon>
        <taxon>Araneoidea</taxon>
        <taxon>Araneidae</taxon>
        <taxon>Argiope</taxon>
    </lineage>
</organism>
<feature type="domain" description="Galactose-1-phosphate uridyl transferase C-terminal" evidence="15">
    <location>
        <begin position="184"/>
        <end position="348"/>
    </location>
</feature>
<evidence type="ECO:0000256" key="1">
    <source>
        <dbReference type="ARBA" id="ARBA00001107"/>
    </source>
</evidence>
<comment type="caution">
    <text evidence="16">The sequence shown here is derived from an EMBL/GenBank/DDBJ whole genome shotgun (WGS) entry which is preliminary data.</text>
</comment>
<keyword evidence="9 13" id="KW-0299">Galactose metabolism</keyword>
<keyword evidence="17" id="KW-1185">Reference proteome</keyword>
<dbReference type="Pfam" id="PF01087">
    <property type="entry name" value="GalP_UDP_transf"/>
    <property type="match status" value="1"/>
</dbReference>
<dbReference type="SUPFAM" id="SSF54197">
    <property type="entry name" value="HIT-like"/>
    <property type="match status" value="2"/>
</dbReference>
<dbReference type="OMA" id="MIASHRQ"/>
<evidence type="ECO:0000256" key="7">
    <source>
        <dbReference type="ARBA" id="ARBA00022723"/>
    </source>
</evidence>